<dbReference type="EMBL" id="AP023098">
    <property type="protein sequence ID" value="BCE86746.1"/>
    <property type="molecule type" value="Genomic_DNA"/>
</dbReference>
<name>A0A809YYA6_9BRAD</name>
<gene>
    <name evidence="10" type="ORF">XF10B_83330</name>
    <name evidence="2" type="ORF">XF1B_84650</name>
    <name evidence="3" type="ORF">XF2B_83030</name>
    <name evidence="4" type="ORF">XF3B_82290</name>
    <name evidence="5" type="ORF">XF4B_83910</name>
    <name evidence="6" type="ORF">XF5B_82880</name>
    <name evidence="7" type="ORF">XF6B_82580</name>
    <name evidence="8" type="ORF">XF8B_82340</name>
    <name evidence="9" type="ORF">XF9B_81670</name>
</gene>
<reference evidence="5" key="5">
    <citation type="submission" date="2020-05" db="EMBL/GenBank/DDBJ databases">
        <title>Complete genome sequence of Bradyrhizobium diazoefficiens XF4 isolated from soybean nodule.</title>
        <authorList>
            <person name="Noda R."/>
            <person name="Kakizaki K."/>
            <person name="Minamisawa K."/>
        </authorList>
    </citation>
    <scope>NUCLEOTIDE SEQUENCE</scope>
    <source>
        <strain evidence="5">XF4</strain>
    </source>
</reference>
<dbReference type="EMBL" id="AP023091">
    <property type="protein sequence ID" value="BCE25784.1"/>
    <property type="molecule type" value="Genomic_DNA"/>
</dbReference>
<dbReference type="EMBL" id="AP023095">
    <property type="protein sequence ID" value="BCE60776.1"/>
    <property type="molecule type" value="Genomic_DNA"/>
</dbReference>
<dbReference type="EMBL" id="AP023097">
    <property type="protein sequence ID" value="BCE78123.1"/>
    <property type="molecule type" value="Genomic_DNA"/>
</dbReference>
<dbReference type="EMBL" id="AP023093">
    <property type="protein sequence ID" value="BCE43198.1"/>
    <property type="molecule type" value="Genomic_DNA"/>
</dbReference>
<accession>A0A809YYA6</accession>
<evidence type="ECO:0000313" key="7">
    <source>
        <dbReference type="EMBL" id="BCE69459.1"/>
    </source>
</evidence>
<evidence type="ECO:0000313" key="4">
    <source>
        <dbReference type="EMBL" id="BCE43198.1"/>
    </source>
</evidence>
<evidence type="ECO:0000313" key="5">
    <source>
        <dbReference type="EMBL" id="BCE52042.1"/>
    </source>
</evidence>
<reference evidence="9" key="9">
    <citation type="submission" date="2020-05" db="EMBL/GenBank/DDBJ databases">
        <title>Complete genome sequence of Bradyrhizobium diazoefficiens XF9 isolated from soybean nodule.</title>
        <authorList>
            <person name="Noda R."/>
            <person name="Kakizaki K."/>
            <person name="Minamisawa K."/>
        </authorList>
    </citation>
    <scope>NUCLEOTIDE SEQUENCE</scope>
    <source>
        <strain evidence="9">XF9</strain>
    </source>
</reference>
<evidence type="ECO:0000313" key="8">
    <source>
        <dbReference type="EMBL" id="BCE78123.1"/>
    </source>
</evidence>
<feature type="compositionally biased region" description="Basic and acidic residues" evidence="1">
    <location>
        <begin position="1"/>
        <end position="14"/>
    </location>
</feature>
<reference evidence="3" key="3">
    <citation type="submission" date="2020-05" db="EMBL/GenBank/DDBJ databases">
        <title>Complete genome sequence of Bradyrhizobium diazoefficiens XF2 isolated from soybean nodule.</title>
        <authorList>
            <person name="Noda R."/>
            <person name="Kakizaki K."/>
            <person name="Minamisawa K."/>
        </authorList>
    </citation>
    <scope>NUCLEOTIDE SEQUENCE</scope>
    <source>
        <strain evidence="3">XF2</strain>
    </source>
</reference>
<sequence length="61" mass="6764">MGDIQECYRGRDDANDQVQSFRGDATGPREARPGSVEPGIHRAAKDADKWIPGSRLRRAPE</sequence>
<reference evidence="7" key="7">
    <citation type="submission" date="2020-05" db="EMBL/GenBank/DDBJ databases">
        <title>Complete genome sequence of Bradyrhizobium diazoefficiens XF6 isolated from soybean nodule.</title>
        <authorList>
            <person name="Noda R."/>
            <person name="Kakizaki K."/>
            <person name="Minamisawa K."/>
        </authorList>
    </citation>
    <scope>NUCLEOTIDE SEQUENCE</scope>
    <source>
        <strain evidence="7">XF6</strain>
    </source>
</reference>
<evidence type="ECO:0000313" key="3">
    <source>
        <dbReference type="EMBL" id="BCE34534.1"/>
    </source>
</evidence>
<evidence type="ECO:0000313" key="9">
    <source>
        <dbReference type="EMBL" id="BCE86746.1"/>
    </source>
</evidence>
<dbReference type="AlphaFoldDB" id="A0A809YYA6"/>
<dbReference type="EMBL" id="AP023096">
    <property type="protein sequence ID" value="BCE69459.1"/>
    <property type="molecule type" value="Genomic_DNA"/>
</dbReference>
<evidence type="ECO:0000256" key="1">
    <source>
        <dbReference type="SAM" id="MobiDB-lite"/>
    </source>
</evidence>
<organism evidence="4">
    <name type="scientific">Bradyrhizobium diazoefficiens</name>
    <dbReference type="NCBI Taxonomy" id="1355477"/>
    <lineage>
        <taxon>Bacteria</taxon>
        <taxon>Pseudomonadati</taxon>
        <taxon>Pseudomonadota</taxon>
        <taxon>Alphaproteobacteria</taxon>
        <taxon>Hyphomicrobiales</taxon>
        <taxon>Nitrobacteraceae</taxon>
        <taxon>Bradyrhizobium</taxon>
    </lineage>
</organism>
<proteinExistence type="predicted"/>
<evidence type="ECO:0000313" key="2">
    <source>
        <dbReference type="EMBL" id="BCE25784.1"/>
    </source>
</evidence>
<evidence type="ECO:0000313" key="10">
    <source>
        <dbReference type="EMBL" id="BCE95535.1"/>
    </source>
</evidence>
<reference evidence="8" key="8">
    <citation type="submission" date="2020-05" db="EMBL/GenBank/DDBJ databases">
        <title>Complete genome sequence of Bradyrhizobium diazoefficiens XF8 isolated from soybean nodule.</title>
        <authorList>
            <person name="Noda R."/>
            <person name="Kakizaki K."/>
            <person name="Minamisawa K."/>
        </authorList>
    </citation>
    <scope>NUCLEOTIDE SEQUENCE</scope>
    <source>
        <strain evidence="8">XF8</strain>
    </source>
</reference>
<evidence type="ECO:0000313" key="6">
    <source>
        <dbReference type="EMBL" id="BCE60776.1"/>
    </source>
</evidence>
<protein>
    <submittedName>
        <fullName evidence="4">Uncharacterized protein</fullName>
    </submittedName>
</protein>
<dbReference type="EMBL" id="AP023092">
    <property type="protein sequence ID" value="BCE34534.1"/>
    <property type="molecule type" value="Genomic_DNA"/>
</dbReference>
<reference evidence="4" key="4">
    <citation type="submission" date="2020-05" db="EMBL/GenBank/DDBJ databases">
        <title>Complete genome sequence of Bradyrhizobium diazoefficiens XF3 isolated from soybean nodule.</title>
        <authorList>
            <person name="Noda R."/>
            <person name="Kakizaki K."/>
            <person name="Minamisawa K."/>
        </authorList>
    </citation>
    <scope>NUCLEOTIDE SEQUENCE</scope>
    <source>
        <strain evidence="4">XF3</strain>
    </source>
</reference>
<feature type="compositionally biased region" description="Basic and acidic residues" evidence="1">
    <location>
        <begin position="39"/>
        <end position="49"/>
    </location>
</feature>
<feature type="region of interest" description="Disordered" evidence="1">
    <location>
        <begin position="1"/>
        <end position="61"/>
    </location>
</feature>
<dbReference type="EMBL" id="AP023094">
    <property type="protein sequence ID" value="BCE52042.1"/>
    <property type="molecule type" value="Genomic_DNA"/>
</dbReference>
<reference evidence="10" key="2">
    <citation type="submission" date="2020-05" db="EMBL/GenBank/DDBJ databases">
        <title>Complete genome sequence of Bradyrhizobium diazoefficiens XF10 isolated from soybean nodule.</title>
        <authorList>
            <person name="Noda R."/>
            <person name="Kakizaki K."/>
            <person name="Minamisawa K."/>
        </authorList>
    </citation>
    <scope>NUCLEOTIDE SEQUENCE</scope>
    <source>
        <strain evidence="10">XF10</strain>
    </source>
</reference>
<reference evidence="6" key="6">
    <citation type="submission" date="2020-05" db="EMBL/GenBank/DDBJ databases">
        <title>Complete genome sequence of Bradyrhizobium diazoefficiens XF5 isolated from soybean nodule.</title>
        <authorList>
            <person name="Noda R."/>
            <person name="Kakizaki K."/>
            <person name="Minamisawa K."/>
        </authorList>
    </citation>
    <scope>NUCLEOTIDE SEQUENCE</scope>
    <source>
        <strain evidence="6">XF5</strain>
    </source>
</reference>
<reference evidence="2" key="1">
    <citation type="submission" date="2020-05" db="EMBL/GenBank/DDBJ databases">
        <title>Complete genome sequence of Bradyrhizobium diazoefficiens XF1 isolated from soybean nodule.</title>
        <authorList>
            <person name="Noda R."/>
            <person name="Kakizaki K."/>
            <person name="Minamisawa K."/>
        </authorList>
    </citation>
    <scope>NUCLEOTIDE SEQUENCE</scope>
    <source>
        <strain evidence="2">XF1</strain>
    </source>
</reference>
<dbReference type="EMBL" id="AP023099">
    <property type="protein sequence ID" value="BCE95535.1"/>
    <property type="molecule type" value="Genomic_DNA"/>
</dbReference>